<accession>A0A563D7Y8</accession>
<proteinExistence type="predicted"/>
<dbReference type="PANTHER" id="PTHR30373:SF8">
    <property type="entry name" value="BLL7265 PROTEIN"/>
    <property type="match status" value="1"/>
</dbReference>
<dbReference type="EMBL" id="SELH01000026">
    <property type="protein sequence ID" value="TWP26133.1"/>
    <property type="molecule type" value="Genomic_DNA"/>
</dbReference>
<name>A0A563D7Y8_9FLAO</name>
<comment type="caution">
    <text evidence="2">The sequence shown here is derived from an EMBL/GenBank/DDBJ whole genome shotgun (WGS) entry which is preliminary data.</text>
</comment>
<sequence>MLFTNNQEKHIINAIQQVEKFTTGEIRVYVDMLLQGDPLAEAQRLFYKLEMQKTKNKNGVLIYVSENKKKVAVVGDENIHSFVNQSFWNNLIEEILHSFKNKQFDIGILTAIKKIGEQLIKYFPSTTENFGINQIPNEIIYNK</sequence>
<organism evidence="2 3">
    <name type="scientific">Apibacter muscae</name>
    <dbReference type="NCBI Taxonomy" id="2509004"/>
    <lineage>
        <taxon>Bacteria</taxon>
        <taxon>Pseudomonadati</taxon>
        <taxon>Bacteroidota</taxon>
        <taxon>Flavobacteriia</taxon>
        <taxon>Flavobacteriales</taxon>
        <taxon>Weeksellaceae</taxon>
        <taxon>Apibacter</taxon>
    </lineage>
</organism>
<evidence type="ECO:0000313" key="3">
    <source>
        <dbReference type="Proteomes" id="UP000319499"/>
    </source>
</evidence>
<dbReference type="Proteomes" id="UP000319499">
    <property type="component" value="Unassembled WGS sequence"/>
</dbReference>
<dbReference type="PANTHER" id="PTHR30373">
    <property type="entry name" value="UPF0603 PROTEIN YGCG"/>
    <property type="match status" value="1"/>
</dbReference>
<reference evidence="2 3" key="1">
    <citation type="submission" date="2019-02" db="EMBL/GenBank/DDBJ databases">
        <title>Apibacter muscae sp. nov.: a novel member of the house fly microbiota.</title>
        <authorList>
            <person name="Park R."/>
        </authorList>
    </citation>
    <scope>NUCLEOTIDE SEQUENCE [LARGE SCALE GENOMIC DNA]</scope>
    <source>
        <strain evidence="2 3">AL1</strain>
    </source>
</reference>
<dbReference type="InterPro" id="IPR007621">
    <property type="entry name" value="TPM_dom"/>
</dbReference>
<dbReference type="AlphaFoldDB" id="A0A563D7Y8"/>
<dbReference type="RefSeq" id="WP_146262822.1">
    <property type="nucleotide sequence ID" value="NZ_SELG01000041.1"/>
</dbReference>
<protein>
    <recommendedName>
        <fullName evidence="1">TPM domain-containing protein</fullName>
    </recommendedName>
</protein>
<evidence type="ECO:0000259" key="1">
    <source>
        <dbReference type="Pfam" id="PF04536"/>
    </source>
</evidence>
<evidence type="ECO:0000313" key="2">
    <source>
        <dbReference type="EMBL" id="TWP26133.1"/>
    </source>
</evidence>
<dbReference type="OrthoDB" id="9786161at2"/>
<keyword evidence="3" id="KW-1185">Reference proteome</keyword>
<feature type="domain" description="TPM" evidence="1">
    <location>
        <begin position="2"/>
        <end position="117"/>
    </location>
</feature>
<dbReference type="Pfam" id="PF04536">
    <property type="entry name" value="TPM_phosphatase"/>
    <property type="match status" value="1"/>
</dbReference>
<dbReference type="Gene3D" id="3.10.310.50">
    <property type="match status" value="1"/>
</dbReference>
<gene>
    <name evidence="2" type="ORF">ETU09_10560</name>
</gene>